<dbReference type="SUPFAM" id="SSF55048">
    <property type="entry name" value="Probable ACP-binding domain of malonyl-CoA ACP transacylase"/>
    <property type="match status" value="1"/>
</dbReference>
<evidence type="ECO:0000256" key="12">
    <source>
        <dbReference type="ARBA" id="ARBA00077751"/>
    </source>
</evidence>
<evidence type="ECO:0000256" key="9">
    <source>
        <dbReference type="ARBA" id="ARBA00023128"/>
    </source>
</evidence>
<evidence type="ECO:0000256" key="1">
    <source>
        <dbReference type="ARBA" id="ARBA00004173"/>
    </source>
</evidence>
<evidence type="ECO:0000256" key="3">
    <source>
        <dbReference type="ARBA" id="ARBA00013258"/>
    </source>
</evidence>
<dbReference type="InterPro" id="IPR052760">
    <property type="entry name" value="Mitochondrial_malonyltrans"/>
</dbReference>
<evidence type="ECO:0000256" key="5">
    <source>
        <dbReference type="ARBA" id="ARBA00022679"/>
    </source>
</evidence>
<dbReference type="Proteomes" id="UP000288716">
    <property type="component" value="Unassembled WGS sequence"/>
</dbReference>
<evidence type="ECO:0000256" key="11">
    <source>
        <dbReference type="ARBA" id="ARBA00061523"/>
    </source>
</evidence>
<keyword evidence="7" id="KW-0809">Transit peptide</keyword>
<evidence type="ECO:0000256" key="2">
    <source>
        <dbReference type="ARBA" id="ARBA00005194"/>
    </source>
</evidence>
<dbReference type="EMBL" id="NCKV01001109">
    <property type="protein sequence ID" value="RWS29006.1"/>
    <property type="molecule type" value="Genomic_DNA"/>
</dbReference>
<keyword evidence="8" id="KW-0443">Lipid metabolism</keyword>
<dbReference type="Gene3D" id="3.40.366.10">
    <property type="entry name" value="Malonyl-Coenzyme A Acyl Carrier Protein, domain 2"/>
    <property type="match status" value="1"/>
</dbReference>
<dbReference type="SMART" id="SM00827">
    <property type="entry name" value="PKS_AT"/>
    <property type="match status" value="1"/>
</dbReference>
<dbReference type="InterPro" id="IPR001227">
    <property type="entry name" value="Ac_transferase_dom_sf"/>
</dbReference>
<dbReference type="PANTHER" id="PTHR47170">
    <property type="entry name" value="MALONYL-COA ACP TRANSACYLASE, ACP-BINDING"/>
    <property type="match status" value="1"/>
</dbReference>
<dbReference type="VEuPathDB" id="VectorBase:LDEU003037"/>
<proteinExistence type="inferred from homology"/>
<evidence type="ECO:0000256" key="10">
    <source>
        <dbReference type="ARBA" id="ARBA00023160"/>
    </source>
</evidence>
<dbReference type="AlphaFoldDB" id="A0A443SNA8"/>
<evidence type="ECO:0000256" key="7">
    <source>
        <dbReference type="ARBA" id="ARBA00022946"/>
    </source>
</evidence>
<dbReference type="UniPathway" id="UPA00094"/>
<accession>A0A443SNA8</accession>
<organism evidence="14 15">
    <name type="scientific">Leptotrombidium deliense</name>
    <dbReference type="NCBI Taxonomy" id="299467"/>
    <lineage>
        <taxon>Eukaryota</taxon>
        <taxon>Metazoa</taxon>
        <taxon>Ecdysozoa</taxon>
        <taxon>Arthropoda</taxon>
        <taxon>Chelicerata</taxon>
        <taxon>Arachnida</taxon>
        <taxon>Acari</taxon>
        <taxon>Acariformes</taxon>
        <taxon>Trombidiformes</taxon>
        <taxon>Prostigmata</taxon>
        <taxon>Anystina</taxon>
        <taxon>Parasitengona</taxon>
        <taxon>Trombiculoidea</taxon>
        <taxon>Trombiculidae</taxon>
        <taxon>Leptotrombidium</taxon>
    </lineage>
</organism>
<keyword evidence="9" id="KW-0496">Mitochondrion</keyword>
<evidence type="ECO:0000256" key="6">
    <source>
        <dbReference type="ARBA" id="ARBA00022832"/>
    </source>
</evidence>
<evidence type="ECO:0000256" key="8">
    <source>
        <dbReference type="ARBA" id="ARBA00023098"/>
    </source>
</evidence>
<evidence type="ECO:0000313" key="15">
    <source>
        <dbReference type="Proteomes" id="UP000288716"/>
    </source>
</evidence>
<dbReference type="SUPFAM" id="SSF52151">
    <property type="entry name" value="FabD/lysophospholipase-like"/>
    <property type="match status" value="1"/>
</dbReference>
<evidence type="ECO:0000259" key="13">
    <source>
        <dbReference type="SMART" id="SM00827"/>
    </source>
</evidence>
<dbReference type="PANTHER" id="PTHR47170:SF2">
    <property type="entry name" value="MALONYL-COA:ACP TRANSACYLASE (MAT) DOMAIN-CONTAINING PROTEIN"/>
    <property type="match status" value="1"/>
</dbReference>
<reference evidence="14 15" key="1">
    <citation type="journal article" date="2018" name="Gigascience">
        <title>Genomes of trombidid mites reveal novel predicted allergens and laterally-transferred genes associated with secondary metabolism.</title>
        <authorList>
            <person name="Dong X."/>
            <person name="Chaisiri K."/>
            <person name="Xia D."/>
            <person name="Armstrong S.D."/>
            <person name="Fang Y."/>
            <person name="Donnelly M.J."/>
            <person name="Kadowaki T."/>
            <person name="McGarry J.W."/>
            <person name="Darby A.C."/>
            <person name="Makepeace B.L."/>
        </authorList>
    </citation>
    <scope>NUCLEOTIDE SEQUENCE [LARGE SCALE GENOMIC DNA]</scope>
    <source>
        <strain evidence="14">UoL-UT</strain>
    </source>
</reference>
<dbReference type="FunFam" id="3.30.70.250:FF:000005">
    <property type="entry name" value="Malonyl-CoA-acyl carrier protein transacylase, mitochondrial"/>
    <property type="match status" value="1"/>
</dbReference>
<keyword evidence="4" id="KW-0444">Lipid biosynthesis</keyword>
<keyword evidence="15" id="KW-1185">Reference proteome</keyword>
<dbReference type="Pfam" id="PF00698">
    <property type="entry name" value="Acyl_transf_1"/>
    <property type="match status" value="1"/>
</dbReference>
<dbReference type="OrthoDB" id="541883at2759"/>
<comment type="subcellular location">
    <subcellularLocation>
        <location evidence="1">Mitochondrion</location>
    </subcellularLocation>
</comment>
<comment type="similarity">
    <text evidence="11">Belongs to the type II malonyltransferase family.</text>
</comment>
<feature type="domain" description="Malonyl-CoA:ACP transacylase (MAT)" evidence="13">
    <location>
        <begin position="79"/>
        <end position="383"/>
    </location>
</feature>
<dbReference type="Gene3D" id="3.30.70.250">
    <property type="entry name" value="Malonyl-CoA ACP transacylase, ACP-binding"/>
    <property type="match status" value="1"/>
</dbReference>
<dbReference type="InterPro" id="IPR016035">
    <property type="entry name" value="Acyl_Trfase/lysoPLipase"/>
</dbReference>
<dbReference type="InterPro" id="IPR014043">
    <property type="entry name" value="Acyl_transferase_dom"/>
</dbReference>
<comment type="caution">
    <text evidence="14">The sequence shown here is derived from an EMBL/GenBank/DDBJ whole genome shotgun (WGS) entry which is preliminary data.</text>
</comment>
<dbReference type="STRING" id="299467.A0A443SNA8"/>
<dbReference type="GO" id="GO:0006633">
    <property type="term" value="P:fatty acid biosynthetic process"/>
    <property type="evidence" value="ECO:0007669"/>
    <property type="project" value="UniProtKB-UniPathway"/>
</dbReference>
<gene>
    <name evidence="14" type="ORF">B4U80_03128</name>
</gene>
<dbReference type="GO" id="GO:0004314">
    <property type="term" value="F:[acyl-carrier-protein] S-malonyltransferase activity"/>
    <property type="evidence" value="ECO:0007669"/>
    <property type="project" value="UniProtKB-EC"/>
</dbReference>
<comment type="pathway">
    <text evidence="2">Lipid metabolism; fatty acid biosynthesis.</text>
</comment>
<keyword evidence="10" id="KW-0275">Fatty acid biosynthesis</keyword>
<keyword evidence="6" id="KW-0276">Fatty acid metabolism</keyword>
<dbReference type="GO" id="GO:0005739">
    <property type="term" value="C:mitochondrion"/>
    <property type="evidence" value="ECO:0007669"/>
    <property type="project" value="UniProtKB-SubCell"/>
</dbReference>
<dbReference type="EC" id="2.3.1.39" evidence="3"/>
<evidence type="ECO:0000256" key="4">
    <source>
        <dbReference type="ARBA" id="ARBA00022516"/>
    </source>
</evidence>
<sequence length="389" mass="43589">MASISNRLFLRNIFRQKPVIYRSFCEKGKIEGIQEANINDVHYTENEYGSVVEAEEKKTSLLIKDFRPRIDPSETSVILFPGQGTQFVGMGSKLLEYPNVEQMFTHAKHVLGYDLLDICLNGPVETLNQTKYSQTAIFVCSLAAVEKLRTSESEFVKNCIATAGFSVGEFAALVFGGVLSFEDALRLVKIRAEGMQYVSDMIPSGMMTIIFGADAKISLACRAAQEWCIRQGVDAEHAVCTVCNYLFPHCKVIGGHEEALKFLELNAKEFGIRRCTRLKVSGAFHTKLMEPAQEVFRKALSSVKISRSLIPIYSNVDGHPYRNEKQVIKKLGKQMCSPVRWEQILHAIYQRKQDTAFPKTFECGPGKSLLSILKNVNLKAQHEAKTVSV</sequence>
<dbReference type="InterPro" id="IPR016036">
    <property type="entry name" value="Malonyl_transacylase_ACP-bd"/>
</dbReference>
<keyword evidence="5" id="KW-0808">Transferase</keyword>
<name>A0A443SNA8_9ACAR</name>
<evidence type="ECO:0000313" key="14">
    <source>
        <dbReference type="EMBL" id="RWS29006.1"/>
    </source>
</evidence>
<protein>
    <recommendedName>
        <fullName evidence="3">[acyl-carrier-protein] S-malonyltransferase</fullName>
        <ecNumber evidence="3">2.3.1.39</ecNumber>
    </recommendedName>
    <alternativeName>
        <fullName evidence="12">[Acyl-carrier-protein] malonyltransferase</fullName>
    </alternativeName>
</protein>